<evidence type="ECO:0000313" key="1">
    <source>
        <dbReference type="Proteomes" id="UP000095287"/>
    </source>
</evidence>
<proteinExistence type="predicted"/>
<reference evidence="2" key="1">
    <citation type="submission" date="2016-11" db="UniProtKB">
        <authorList>
            <consortium name="WormBaseParasite"/>
        </authorList>
    </citation>
    <scope>IDENTIFICATION</scope>
</reference>
<dbReference type="AlphaFoldDB" id="A0A1I8AW81"/>
<protein>
    <submittedName>
        <fullName evidence="2">Ash family protein</fullName>
    </submittedName>
</protein>
<sequence length="130" mass="14190">MTALIPRQLQPIRLNLARPAPLNHFNVVYTEPRLNRVRPSDLAVFLSLADYHISRAARGHSKENEMRACVPMTNADGVFCAAAVAPLFMAPPARQPVPTTGHFSPLYAAAWLAYHGPLSPCREPGCGDTC</sequence>
<evidence type="ECO:0000313" key="2">
    <source>
        <dbReference type="WBParaSite" id="L893_g9579.t1"/>
    </source>
</evidence>
<dbReference type="WBParaSite" id="L893_g9579.t1">
    <property type="protein sequence ID" value="L893_g9579.t1"/>
    <property type="gene ID" value="L893_g9579"/>
</dbReference>
<dbReference type="Proteomes" id="UP000095287">
    <property type="component" value="Unplaced"/>
</dbReference>
<accession>A0A1I8AW81</accession>
<name>A0A1I8AW81_9BILA</name>
<keyword evidence="1" id="KW-1185">Reference proteome</keyword>
<organism evidence="1 2">
    <name type="scientific">Steinernema glaseri</name>
    <dbReference type="NCBI Taxonomy" id="37863"/>
    <lineage>
        <taxon>Eukaryota</taxon>
        <taxon>Metazoa</taxon>
        <taxon>Ecdysozoa</taxon>
        <taxon>Nematoda</taxon>
        <taxon>Chromadorea</taxon>
        <taxon>Rhabditida</taxon>
        <taxon>Tylenchina</taxon>
        <taxon>Panagrolaimomorpha</taxon>
        <taxon>Strongyloidoidea</taxon>
        <taxon>Steinernematidae</taxon>
        <taxon>Steinernema</taxon>
    </lineage>
</organism>